<dbReference type="Gene3D" id="3.40.1110.10">
    <property type="entry name" value="Calcium-transporting ATPase, cytoplasmic domain N"/>
    <property type="match status" value="1"/>
</dbReference>
<dbReference type="SUPFAM" id="SSF56784">
    <property type="entry name" value="HAD-like"/>
    <property type="match status" value="1"/>
</dbReference>
<dbReference type="GO" id="GO:0005886">
    <property type="term" value="C:plasma membrane"/>
    <property type="evidence" value="ECO:0007669"/>
    <property type="project" value="UniProtKB-SubCell"/>
</dbReference>
<reference evidence="20 21" key="5">
    <citation type="journal article" date="2010" name="Appl. Environ. Microbiol.">
        <title>phrR-like gene praR of Azorhizobium caulinodans ORS571 is essential for symbiosis with Sesbania rostrata and is involved in expression of reb genes.</title>
        <authorList>
            <person name="Akiba N."/>
            <person name="Aono T."/>
            <person name="Toyazaki H."/>
            <person name="Sato S."/>
            <person name="Oyaizu H."/>
        </authorList>
    </citation>
    <scope>NUCLEOTIDE SEQUENCE [LARGE SCALE GENOMIC DNA]</scope>
    <source>
        <strain evidence="21">ATCC 43989 / DSM 5975 / JCM 20966 / LMG 6465 / NBRC 14845 / NCIMB 13405 / ORS 571</strain>
    </source>
</reference>
<evidence type="ECO:0000256" key="1">
    <source>
        <dbReference type="ARBA" id="ARBA00003954"/>
    </source>
</evidence>
<dbReference type="NCBIfam" id="NF011702">
    <property type="entry name" value="PRK15122.1"/>
    <property type="match status" value="1"/>
</dbReference>
<dbReference type="Gene3D" id="2.70.150.10">
    <property type="entry name" value="Calcium-transporting ATPase, cytoplasmic transduction domain A"/>
    <property type="match status" value="1"/>
</dbReference>
<keyword evidence="8" id="KW-0597">Phosphoprotein</keyword>
<evidence type="ECO:0000259" key="19">
    <source>
        <dbReference type="SMART" id="SM00831"/>
    </source>
</evidence>
<dbReference type="CDD" id="cd02077">
    <property type="entry name" value="P-type_ATPase_Mg"/>
    <property type="match status" value="1"/>
</dbReference>
<dbReference type="EC" id="7.2.2.14" evidence="4"/>
<keyword evidence="10" id="KW-0547">Nucleotide-binding</keyword>
<feature type="transmembrane region" description="Helical" evidence="18">
    <location>
        <begin position="769"/>
        <end position="791"/>
    </location>
</feature>
<evidence type="ECO:0000256" key="16">
    <source>
        <dbReference type="ARBA" id="ARBA00029806"/>
    </source>
</evidence>
<evidence type="ECO:0000256" key="18">
    <source>
        <dbReference type="SAM" id="Phobius"/>
    </source>
</evidence>
<keyword evidence="12" id="KW-0460">Magnesium</keyword>
<keyword evidence="7" id="KW-0997">Cell inner membrane</keyword>
<dbReference type="InterPro" id="IPR023214">
    <property type="entry name" value="HAD_sf"/>
</dbReference>
<feature type="transmembrane region" description="Helical" evidence="18">
    <location>
        <begin position="167"/>
        <end position="184"/>
    </location>
</feature>
<dbReference type="NCBIfam" id="TIGR01524">
    <property type="entry name" value="ATPase-IIIB_Mg"/>
    <property type="match status" value="1"/>
</dbReference>
<sequence>MTGLQQRRPSSAGPPRRPPFLQETLHDAPAHHGCASVFRSEAACSHDTRQETEQMNTVVKPASLKAERLDSRKLSMRAVVEARNDVDMTLANMNARLDGLTFAEAERRLAASGPNEVARDRRPPAVIQFLLAFKNPFIAVLILLAAINSVTDIILPLRKGEDPDYTTVTIILTMVMLSALLRFWQEYRSGNAADALKAMVRTTATVIRRASPTSGPEIREIPMAQIVTGDIIRLSAGDMIPADIRLVESRDLFVSQAALTGEALPVEKYDTLGAVAKKSAGAAAGEQTGLLDLPSICFMGTNVVSGTATAVVVATGTHTYFGSLAKTIVGSRAETAFDRGVNSVSWLLIRFMLVMAPVVFLINGLTKGDWMEAFLFALAVAVGLTPEMLPMIVSSNLAKGAVAMARHKVVVKRLNAIQNFGAMDVLCTDKTGTLTQDKIILEHHVDIEGKPDDDVLRFAWLNSHHQSGVRNLMDQAVVHFAERAPEVLHSVMSYGKVEELPFDFVRRRLSVILEDRWGRQLLICKGSVEEMLAISTRVRDGETTRVLAEPERDRLLALARAYNADGFRVLVVATREIPDGASKSHYTIDDERDLVVQGFLTFLDPPKETAGPALAALAAHGVTVKVLTGDNEVVTAKICREVGLDPGLPLLGREIEQLDDAALRLAVEQRTIFAKLTPLQKSRVLTALQANGHTVGFLGDGINDAPALRDADVGISVDSGTDIAKESADIILLEKSLMVLEEGVVRGRETFGNIIKYLNMTASSNFGNVFSVLVASAFLPFLPMLAIHLLIQNLMYDISQLSLPWDRMDEEFLRKPRKWDARNIGRFMIWMGPTSSIFDITTFALMWFVFAANTPEQQSLFQSGWFIEGLLSQTLVVHMLRTQKIPFIQTRAALPVMLMTGLVCALGIYIPFSPLGAMVGLQPLPWQYFPWLAATLLSYCLLAQGMKTFYIRRFRQWL</sequence>
<dbReference type="AlphaFoldDB" id="A8IH96"/>
<evidence type="ECO:0000256" key="2">
    <source>
        <dbReference type="ARBA" id="ARBA00004429"/>
    </source>
</evidence>
<dbReference type="SFLD" id="SFLDS00003">
    <property type="entry name" value="Haloacid_Dehalogenase"/>
    <property type="match status" value="1"/>
</dbReference>
<dbReference type="eggNOG" id="COG0474">
    <property type="taxonomic scope" value="Bacteria"/>
</dbReference>
<name>A8IH96_AZOC5</name>
<keyword evidence="11" id="KW-0067">ATP-binding</keyword>
<dbReference type="Pfam" id="PF00122">
    <property type="entry name" value="E1-E2_ATPase"/>
    <property type="match status" value="1"/>
</dbReference>
<dbReference type="SUPFAM" id="SSF81653">
    <property type="entry name" value="Calcium ATPase, transduction domain A"/>
    <property type="match status" value="1"/>
</dbReference>
<dbReference type="InterPro" id="IPR059000">
    <property type="entry name" value="ATPase_P-type_domA"/>
</dbReference>
<comment type="catalytic activity">
    <reaction evidence="17">
        <text>Mg(2+)(out) + ATP + H2O = Mg(2+)(in) + ADP + phosphate + H(+)</text>
        <dbReference type="Rhea" id="RHEA:10260"/>
        <dbReference type="ChEBI" id="CHEBI:15377"/>
        <dbReference type="ChEBI" id="CHEBI:15378"/>
        <dbReference type="ChEBI" id="CHEBI:18420"/>
        <dbReference type="ChEBI" id="CHEBI:30616"/>
        <dbReference type="ChEBI" id="CHEBI:43474"/>
        <dbReference type="ChEBI" id="CHEBI:456216"/>
        <dbReference type="EC" id="7.2.2.14"/>
    </reaction>
</comment>
<dbReference type="GO" id="GO:0005524">
    <property type="term" value="F:ATP binding"/>
    <property type="evidence" value="ECO:0007669"/>
    <property type="project" value="UniProtKB-KW"/>
</dbReference>
<dbReference type="HOGENOM" id="CLU_002360_6_3_5"/>
<evidence type="ECO:0000256" key="10">
    <source>
        <dbReference type="ARBA" id="ARBA00022741"/>
    </source>
</evidence>
<keyword evidence="9 18" id="KW-0812">Transmembrane</keyword>
<comment type="similarity">
    <text evidence="3">Belongs to the cation transport ATPase (P-type) (TC 3.A.3) family. Type IIIB subfamily.</text>
</comment>
<dbReference type="Pfam" id="PF13246">
    <property type="entry name" value="Cation_ATPase"/>
    <property type="match status" value="1"/>
</dbReference>
<dbReference type="Pfam" id="PF00690">
    <property type="entry name" value="Cation_ATPase_N"/>
    <property type="match status" value="1"/>
</dbReference>
<evidence type="ECO:0000256" key="14">
    <source>
        <dbReference type="ARBA" id="ARBA00022989"/>
    </source>
</evidence>
<dbReference type="PROSITE" id="PS00154">
    <property type="entry name" value="ATPASE_E1_E2"/>
    <property type="match status" value="1"/>
</dbReference>
<dbReference type="InterPro" id="IPR006415">
    <property type="entry name" value="P-type_ATPase_IIIB"/>
</dbReference>
<dbReference type="GO" id="GO:0016887">
    <property type="term" value="F:ATP hydrolysis activity"/>
    <property type="evidence" value="ECO:0007669"/>
    <property type="project" value="InterPro"/>
</dbReference>
<dbReference type="PRINTS" id="PR01836">
    <property type="entry name" value="MGATPASE"/>
</dbReference>
<keyword evidence="21" id="KW-1185">Reference proteome</keyword>
<reference evidence="20 21" key="6">
    <citation type="journal article" date="2011" name="Appl. Environ. Microbiol.">
        <title>Involvement of the azorhizobial chromosome partition gene (parA) in the onset of bacteroid differentiation during Sesbania rostrata stem nodule development.</title>
        <authorList>
            <person name="Liu CT."/>
            <person name="Lee KB."/>
            <person name="Wang YS."/>
            <person name="Peng MH."/>
            <person name="Lee KT."/>
            <person name="Suzuki S."/>
            <person name="Suzuki T."/>
            <person name="Oyaizu H."/>
        </authorList>
    </citation>
    <scope>NUCLEOTIDE SEQUENCE [LARGE SCALE GENOMIC DNA]</scope>
    <source>
        <strain evidence="21">ATCC 43989 / DSM 5975 / JCM 20966 / LMG 6465 / NBRC 14845 / NCIMB 13405 / ORS 571</strain>
    </source>
</reference>
<comment type="function">
    <text evidence="1">Mediates magnesium influx to the cytosol.</text>
</comment>
<dbReference type="Gene3D" id="1.20.1110.10">
    <property type="entry name" value="Calcium-transporting ATPase, transmembrane domain"/>
    <property type="match status" value="1"/>
</dbReference>
<comment type="subcellular location">
    <subcellularLocation>
        <location evidence="2">Cell inner membrane</location>
        <topology evidence="2">Multi-pass membrane protein</topology>
    </subcellularLocation>
</comment>
<dbReference type="SFLD" id="SFLDG00002">
    <property type="entry name" value="C1.7:_P-type_atpase_like"/>
    <property type="match status" value="1"/>
</dbReference>
<dbReference type="InterPro" id="IPR023299">
    <property type="entry name" value="ATPase_P-typ_cyto_dom_N"/>
</dbReference>
<feature type="domain" description="Cation-transporting P-type ATPase N-terminal" evidence="19">
    <location>
        <begin position="80"/>
        <end position="153"/>
    </location>
</feature>
<dbReference type="InterPro" id="IPR023298">
    <property type="entry name" value="ATPase_P-typ_TM_dom_sf"/>
</dbReference>
<keyword evidence="15 18" id="KW-0472">Membrane</keyword>
<evidence type="ECO:0000256" key="17">
    <source>
        <dbReference type="ARBA" id="ARBA00047295"/>
    </source>
</evidence>
<dbReference type="GO" id="GO:0015444">
    <property type="term" value="F:P-type magnesium transporter activity"/>
    <property type="evidence" value="ECO:0007669"/>
    <property type="project" value="UniProtKB-EC"/>
</dbReference>
<keyword evidence="13" id="KW-1278">Translocase</keyword>
<feature type="transmembrane region" description="Helical" evidence="18">
    <location>
        <begin position="129"/>
        <end position="147"/>
    </location>
</feature>
<evidence type="ECO:0000256" key="3">
    <source>
        <dbReference type="ARBA" id="ARBA00008746"/>
    </source>
</evidence>
<dbReference type="PANTHER" id="PTHR42861">
    <property type="entry name" value="CALCIUM-TRANSPORTING ATPASE"/>
    <property type="match status" value="1"/>
</dbReference>
<feature type="transmembrane region" description="Helical" evidence="18">
    <location>
        <begin position="343"/>
        <end position="362"/>
    </location>
</feature>
<feature type="transmembrane region" description="Helical" evidence="18">
    <location>
        <begin position="827"/>
        <end position="850"/>
    </location>
</feature>
<evidence type="ECO:0000256" key="9">
    <source>
        <dbReference type="ARBA" id="ARBA00022692"/>
    </source>
</evidence>
<reference evidence="20 21" key="4">
    <citation type="journal article" date="2009" name="Appl. Environ. Microbiol.">
        <title>Comparative genome-wide transcriptional profiling of Azorhizobium caulinodans ORS571 grown under free-living and symbiotic conditions.</title>
        <authorList>
            <person name="Tsukada S."/>
            <person name="Aono T."/>
            <person name="Akiba N."/>
            <person name="Lee KB."/>
            <person name="Liu CT."/>
            <person name="Toyazaki H."/>
            <person name="Oyaizu H."/>
        </authorList>
    </citation>
    <scope>NUCLEOTIDE SEQUENCE [LARGE SCALE GENOMIC DNA]</scope>
    <source>
        <strain evidence="21">ATCC 43989 / DSM 5975 / JCM 20966 / LMG 6465 / NBRC 14845 / NCIMB 13405 / ORS 571</strain>
    </source>
</reference>
<accession>A8IH96</accession>
<feature type="transmembrane region" description="Helical" evidence="18">
    <location>
        <begin position="374"/>
        <end position="393"/>
    </location>
</feature>
<dbReference type="SUPFAM" id="SSF81665">
    <property type="entry name" value="Calcium ATPase, transmembrane domain M"/>
    <property type="match status" value="1"/>
</dbReference>
<evidence type="ECO:0000256" key="6">
    <source>
        <dbReference type="ARBA" id="ARBA00022475"/>
    </source>
</evidence>
<dbReference type="SMART" id="SM00831">
    <property type="entry name" value="Cation_ATPase_N"/>
    <property type="match status" value="1"/>
</dbReference>
<evidence type="ECO:0000256" key="15">
    <source>
        <dbReference type="ARBA" id="ARBA00023136"/>
    </source>
</evidence>
<dbReference type="InterPro" id="IPR006068">
    <property type="entry name" value="ATPase_P-typ_cation-transptr_C"/>
</dbReference>
<dbReference type="InterPro" id="IPR001757">
    <property type="entry name" value="P_typ_ATPase"/>
</dbReference>
<reference evidence="20 21" key="3">
    <citation type="journal article" date="2008" name="BMC Genomics">
        <title>The genome of the versatile nitrogen fixer Azorhizobium caulinodans ORS571.</title>
        <authorList>
            <person name="Lee KB."/>
            <person name="Backer P.D."/>
            <person name="Aono T."/>
            <person name="Liu CT."/>
            <person name="Suzuki S."/>
            <person name="Suzuki T."/>
            <person name="Kaneko T."/>
            <person name="Yamada M."/>
            <person name="Tabata S."/>
            <person name="Kupfer D.M."/>
            <person name="Najar F.Z."/>
            <person name="Wiley G.B."/>
            <person name="Roe B."/>
            <person name="Binnewies T.T."/>
            <person name="Ussery D.W."/>
            <person name="D'Haeze W."/>
            <person name="Herder J.D."/>
            <person name="Gevers D."/>
            <person name="Vereecke D."/>
            <person name="Holsters M."/>
            <person name="Oyaizu H."/>
        </authorList>
    </citation>
    <scope>NUCLEOTIDE SEQUENCE [LARGE SCALE GENOMIC DNA]</scope>
    <source>
        <strain evidence="21">ATCC 43989 / DSM 5975 / JCM 20966 / LMG 6465 / NBRC 14845 / NCIMB 13405 / ORS 571</strain>
    </source>
</reference>
<reference evidence="21" key="2">
    <citation type="submission" date="2007-04" db="EMBL/GenBank/DDBJ databases">
        <title>Complete genome sequence of the nitrogen-fixing bacterium Azorhizobium caulinodans ORS571.</title>
        <authorList>
            <person name="Lee K.B."/>
            <person name="Backer P.D."/>
            <person name="Aono T."/>
            <person name="Liu C.T."/>
            <person name="Suzuki S."/>
            <person name="Suzuki T."/>
            <person name="Kaneko T."/>
            <person name="Yamada M."/>
            <person name="Tabata S."/>
            <person name="Kupfer D.M."/>
            <person name="Najar F.Z."/>
            <person name="Wiley G.B."/>
            <person name="Roe B."/>
            <person name="Binnewies T."/>
            <person name="Ussery D."/>
            <person name="Vereecke D."/>
            <person name="Gevers D."/>
            <person name="Holsters M."/>
            <person name="Oyaizu H."/>
        </authorList>
    </citation>
    <scope>NUCLEOTIDE SEQUENCE [LARGE SCALE GENOMIC DNA]</scope>
    <source>
        <strain evidence="21">ATCC 43989 / DSM 5975 / JCM 20966 / LMG 6465 / NBRC 14845 / NCIMB 13405 / ORS 571</strain>
    </source>
</reference>
<evidence type="ECO:0000313" key="20">
    <source>
        <dbReference type="EMBL" id="BAF86190.1"/>
    </source>
</evidence>
<dbReference type="Pfam" id="PF00689">
    <property type="entry name" value="Cation_ATPase_C"/>
    <property type="match status" value="1"/>
</dbReference>
<dbReference type="STRING" id="438753.AZC_0192"/>
<evidence type="ECO:0000256" key="8">
    <source>
        <dbReference type="ARBA" id="ARBA00022553"/>
    </source>
</evidence>
<reference evidence="20 21" key="1">
    <citation type="journal article" date="2007" name="Appl. Environ. Microbiol.">
        <title>Rhizobial factors required for stem nodule maturation and maintenance in Sesbania rostrata-Azorhizobium caulinodans ORS571 symbiosis.</title>
        <authorList>
            <person name="Suzuki S."/>
            <person name="Aono T."/>
            <person name="Lee KB."/>
            <person name="Suzuki T."/>
            <person name="Liu CT."/>
            <person name="Miwa H."/>
            <person name="Wakao S."/>
            <person name="Iki T."/>
            <person name="Oyaizu H."/>
        </authorList>
    </citation>
    <scope>NUCLEOTIDE SEQUENCE [LARGE SCALE GENOMIC DNA]</scope>
    <source>
        <strain evidence="21">ATCC 43989 / DSM 5975 / JCM 20966 / LMG 6465 / NBRC 14845 / NCIMB 13405 / ORS 571</strain>
    </source>
</reference>
<evidence type="ECO:0000256" key="7">
    <source>
        <dbReference type="ARBA" id="ARBA00022519"/>
    </source>
</evidence>
<dbReference type="SFLD" id="SFLDF00027">
    <property type="entry name" value="p-type_atpase"/>
    <property type="match status" value="1"/>
</dbReference>
<dbReference type="InterPro" id="IPR008250">
    <property type="entry name" value="ATPase_P-typ_transduc_dom_A_sf"/>
</dbReference>
<evidence type="ECO:0000256" key="12">
    <source>
        <dbReference type="ARBA" id="ARBA00022842"/>
    </source>
</evidence>
<keyword evidence="14 18" id="KW-1133">Transmembrane helix</keyword>
<evidence type="ECO:0000313" key="21">
    <source>
        <dbReference type="Proteomes" id="UP000000270"/>
    </source>
</evidence>
<dbReference type="Gene3D" id="3.40.50.1000">
    <property type="entry name" value="HAD superfamily/HAD-like"/>
    <property type="match status" value="1"/>
</dbReference>
<feature type="transmembrane region" description="Helical" evidence="18">
    <location>
        <begin position="892"/>
        <end position="912"/>
    </location>
</feature>
<keyword evidence="6" id="KW-1003">Cell membrane</keyword>
<protein>
    <recommendedName>
        <fullName evidence="5">Magnesium-transporting ATPase, P-type 1</fullName>
        <ecNumber evidence="4">7.2.2.14</ecNumber>
    </recommendedName>
    <alternativeName>
        <fullName evidence="16">Mg(2+) transport ATPase, P-type 1</fullName>
    </alternativeName>
</protein>
<organism evidence="20 21">
    <name type="scientific">Azorhizobium caulinodans (strain ATCC 43989 / DSM 5975 / JCM 20966 / LMG 6465 / NBRC 14845 / NCIMB 13405 / ORS 571)</name>
    <dbReference type="NCBI Taxonomy" id="438753"/>
    <lineage>
        <taxon>Bacteria</taxon>
        <taxon>Pseudomonadati</taxon>
        <taxon>Pseudomonadota</taxon>
        <taxon>Alphaproteobacteria</taxon>
        <taxon>Hyphomicrobiales</taxon>
        <taxon>Xanthobacteraceae</taxon>
        <taxon>Azorhizobium</taxon>
    </lineage>
</organism>
<dbReference type="Proteomes" id="UP000000270">
    <property type="component" value="Chromosome"/>
</dbReference>
<dbReference type="NCBIfam" id="TIGR01494">
    <property type="entry name" value="ATPase_P-type"/>
    <property type="match status" value="2"/>
</dbReference>
<dbReference type="KEGG" id="azc:AZC_0192"/>
<dbReference type="InterPro" id="IPR004014">
    <property type="entry name" value="ATPase_P-typ_cation-transptr_N"/>
</dbReference>
<evidence type="ECO:0000256" key="13">
    <source>
        <dbReference type="ARBA" id="ARBA00022967"/>
    </source>
</evidence>
<evidence type="ECO:0000256" key="4">
    <source>
        <dbReference type="ARBA" id="ARBA00012786"/>
    </source>
</evidence>
<dbReference type="InterPro" id="IPR018303">
    <property type="entry name" value="ATPase_P-typ_P_site"/>
</dbReference>
<evidence type="ECO:0000256" key="5">
    <source>
        <dbReference type="ARBA" id="ARBA00013555"/>
    </source>
</evidence>
<evidence type="ECO:0000256" key="11">
    <source>
        <dbReference type="ARBA" id="ARBA00022840"/>
    </source>
</evidence>
<dbReference type="InterPro" id="IPR044492">
    <property type="entry name" value="P_typ_ATPase_HD_dom"/>
</dbReference>
<dbReference type="EMBL" id="AP009384">
    <property type="protein sequence ID" value="BAF86190.1"/>
    <property type="molecule type" value="Genomic_DNA"/>
</dbReference>
<gene>
    <name evidence="20" type="ordered locus">AZC_0192</name>
</gene>
<proteinExistence type="inferred from homology"/>
<feature type="transmembrane region" description="Helical" evidence="18">
    <location>
        <begin position="928"/>
        <end position="950"/>
    </location>
</feature>
<dbReference type="InterPro" id="IPR036412">
    <property type="entry name" value="HAD-like_sf"/>
</dbReference>